<dbReference type="CDD" id="cd00009">
    <property type="entry name" value="AAA"/>
    <property type="match status" value="1"/>
</dbReference>
<dbReference type="SMART" id="SM00382">
    <property type="entry name" value="AAA"/>
    <property type="match status" value="1"/>
</dbReference>
<keyword evidence="1" id="KW-0808">Transferase</keyword>
<keyword evidence="10" id="KW-1185">Reference proteome</keyword>
<dbReference type="SUPFAM" id="SSF63520">
    <property type="entry name" value="PTS-regulatory domain, PRD"/>
    <property type="match status" value="2"/>
</dbReference>
<dbReference type="GO" id="GO:0006355">
    <property type="term" value="P:regulation of DNA-templated transcription"/>
    <property type="evidence" value="ECO:0007669"/>
    <property type="project" value="InterPro"/>
</dbReference>
<proteinExistence type="predicted"/>
<dbReference type="PANTHER" id="PTHR32071:SF38">
    <property type="entry name" value="PSP OPERON TRANSCRIPTIONAL ACTIVATOR"/>
    <property type="match status" value="1"/>
</dbReference>
<organism evidence="9 10">
    <name type="scientific">Thermogemmatispora tikiterensis</name>
    <dbReference type="NCBI Taxonomy" id="1825093"/>
    <lineage>
        <taxon>Bacteria</taxon>
        <taxon>Bacillati</taxon>
        <taxon>Chloroflexota</taxon>
        <taxon>Ktedonobacteria</taxon>
        <taxon>Thermogemmatisporales</taxon>
        <taxon>Thermogemmatisporaceae</taxon>
        <taxon>Thermogemmatispora</taxon>
    </lineage>
</organism>
<dbReference type="Gene3D" id="3.40.50.510">
    <property type="entry name" value="Phosphotransferase system, mannose-type IIA component"/>
    <property type="match status" value="1"/>
</dbReference>
<reference evidence="9 10" key="1">
    <citation type="submission" date="2016-08" db="EMBL/GenBank/DDBJ databases">
        <title>Analysis of Carbohydrate Active Enzymes in Thermogemmatispora T81 Reveals Carbohydrate Degradation Ability.</title>
        <authorList>
            <person name="Tomazini A."/>
            <person name="Lal S."/>
            <person name="Stott M."/>
            <person name="Henrissat B."/>
            <person name="Polikarpov I."/>
            <person name="Sparling R."/>
            <person name="Levin D.B."/>
        </authorList>
    </citation>
    <scope>NUCLEOTIDE SEQUENCE [LARGE SCALE GENOMIC DNA]</scope>
    <source>
        <strain evidence="9 10">T81</strain>
    </source>
</reference>
<dbReference type="OrthoDB" id="9803970at2"/>
<dbReference type="GO" id="GO:0016020">
    <property type="term" value="C:membrane"/>
    <property type="evidence" value="ECO:0007669"/>
    <property type="project" value="InterPro"/>
</dbReference>
<dbReference type="InterPro" id="IPR002078">
    <property type="entry name" value="Sigma_54_int"/>
</dbReference>
<feature type="domain" description="PTS EIIA type-4" evidence="7">
    <location>
        <begin position="607"/>
        <end position="740"/>
    </location>
</feature>
<dbReference type="Pfam" id="PF00158">
    <property type="entry name" value="Sigma54_activat"/>
    <property type="match status" value="1"/>
</dbReference>
<dbReference type="EMBL" id="MCIF01000002">
    <property type="protein sequence ID" value="RAQ97643.1"/>
    <property type="molecule type" value="Genomic_DNA"/>
</dbReference>
<dbReference type="Pfam" id="PF00874">
    <property type="entry name" value="PRD"/>
    <property type="match status" value="2"/>
</dbReference>
<evidence type="ECO:0000256" key="3">
    <source>
        <dbReference type="ARBA" id="ARBA00022840"/>
    </source>
</evidence>
<keyword evidence="2" id="KW-0547">Nucleotide-binding</keyword>
<keyword evidence="3" id="KW-0067">ATP-binding</keyword>
<feature type="compositionally biased region" description="Low complexity" evidence="5">
    <location>
        <begin position="98"/>
        <end position="112"/>
    </location>
</feature>
<evidence type="ECO:0000256" key="5">
    <source>
        <dbReference type="SAM" id="MobiDB-lite"/>
    </source>
</evidence>
<dbReference type="GO" id="GO:0009401">
    <property type="term" value="P:phosphoenolpyruvate-dependent sugar phosphotransferase system"/>
    <property type="evidence" value="ECO:0007669"/>
    <property type="project" value="InterPro"/>
</dbReference>
<evidence type="ECO:0000259" key="8">
    <source>
        <dbReference type="PROSITE" id="PS51372"/>
    </source>
</evidence>
<dbReference type="Gene3D" id="3.40.50.300">
    <property type="entry name" value="P-loop containing nucleotide triphosphate hydrolases"/>
    <property type="match status" value="1"/>
</dbReference>
<sequence>MLRKDRVFEILRAMCAEAAAAPEGTALRRKRGFSAEEVAERAAIDRTNASRDLNQLAQEGKVERIPGRPVLFAVRSLSPQPPLSPVGSQPLPVRESQQKQIQQTQAPAATRPPDLPKLVRPEAPNKLPVVVASMQSGAIVTSFETLVGSDEGLKVAIQQAKAAMLYPPHGLHTLICGPSGVGKTTFARLMHAFAIEFGALPPNAPFVSFNCADYAGNPQLLMAHLFGVVRGAYTGAERDRPGLVEQASGGILFLDEVHRLPPEGQEMLFYLMDRERFRRLGDVEERQASILLIAATTEDPNITLLPTFRRRIPMLITLPGLAERSMQERYALIRAFFTTECSSIGANIHVEPQVIQALLLYECPGNIGQLRTDIQLLCARAYLDYRTRNLSELHVDVSNLPDHVRRGLLRTAELQRSLEPLLDVLKVSHIFTPTGLSLDVLPHSARDLYETISQEVRTLRRSGLTDSEVNRLLQLEIQHYFQRFADEVTRARQEAVPHLVDEQVAAACSSVVDFAAQRLERDLPEKLALVLAMHVTSTLEHLARGHQVPTSVIESVAETYPREYEVARAALAQLRNALQAPLPESEVDVLAVLLAHADSLLSSEQPGVGIVVAAHGRGIAAGLAELANTLVGVKTVRWVELSLEQSPDELVAQVASWVRVADQGAGVLLLVDFVSLLSLNELVEQQTGVRVRTVSDVSAPLVIEAVRRAQRSRDLSLDQLAESLTLTRSISNRSGGRERHTEPLPTPGFGDPGPSREAGRVILSVCLTGLGSAAKIAELINEALPGLHEQGIKILCMDITLSYKTREDIQQLVGNRQVIAVVGTINPHLDDYPFIPLTDLLFGDGLARLRTLLGETLIDPALLQAGREQGPGAAPPLTLPLASTVATGHFPPGEALSDGNGVQREQVQLFSRRADLVRQLTETLSQRMIFLNPARVMPLLDRVIELIEVEVGESFPMEVLAGLMLHLACILERGVPYKGMLVSEAVRRLVEQQFARDLSICRHALQLLGEQVGRFLPDEEAYNIVCILRQLDIFAARS</sequence>
<comment type="caution">
    <text evidence="9">The sequence shown here is derived from an EMBL/GenBank/DDBJ whole genome shotgun (WGS) entry which is preliminary data.</text>
</comment>
<name>A0A328VPN3_9CHLR</name>
<dbReference type="PROSITE" id="PS50045">
    <property type="entry name" value="SIGMA54_INTERACT_4"/>
    <property type="match status" value="1"/>
</dbReference>
<feature type="region of interest" description="Disordered" evidence="5">
    <location>
        <begin position="731"/>
        <end position="753"/>
    </location>
</feature>
<dbReference type="InterPro" id="IPR036634">
    <property type="entry name" value="PRD_sf"/>
</dbReference>
<dbReference type="InterPro" id="IPR004701">
    <property type="entry name" value="PTS_EIIA_man-typ"/>
</dbReference>
<evidence type="ECO:0000259" key="7">
    <source>
        <dbReference type="PROSITE" id="PS51096"/>
    </source>
</evidence>
<dbReference type="PROSITE" id="PS00676">
    <property type="entry name" value="SIGMA54_INTERACT_2"/>
    <property type="match status" value="1"/>
</dbReference>
<evidence type="ECO:0000256" key="4">
    <source>
        <dbReference type="ARBA" id="ARBA00023125"/>
    </source>
</evidence>
<evidence type="ECO:0000313" key="10">
    <source>
        <dbReference type="Proteomes" id="UP000248706"/>
    </source>
</evidence>
<dbReference type="GO" id="GO:0005524">
    <property type="term" value="F:ATP binding"/>
    <property type="evidence" value="ECO:0007669"/>
    <property type="project" value="UniProtKB-KW"/>
</dbReference>
<protein>
    <recommendedName>
        <fullName evidence="11">Sigma-54 factor interaction domain-containing protein</fullName>
    </recommendedName>
</protein>
<gene>
    <name evidence="9" type="ORF">A4R35_19045</name>
</gene>
<keyword evidence="4" id="KW-0238">DNA-binding</keyword>
<evidence type="ECO:0008006" key="11">
    <source>
        <dbReference type="Google" id="ProtNLM"/>
    </source>
</evidence>
<dbReference type="SUPFAM" id="SSF53062">
    <property type="entry name" value="PTS system fructose IIA component-like"/>
    <property type="match status" value="1"/>
</dbReference>
<dbReference type="AlphaFoldDB" id="A0A328VPN3"/>
<dbReference type="SUPFAM" id="SSF46785">
    <property type="entry name" value="Winged helix' DNA-binding domain"/>
    <property type="match status" value="1"/>
</dbReference>
<dbReference type="InterPro" id="IPR036390">
    <property type="entry name" value="WH_DNA-bd_sf"/>
</dbReference>
<dbReference type="InterPro" id="IPR003593">
    <property type="entry name" value="AAA+_ATPase"/>
</dbReference>
<dbReference type="RefSeq" id="WP_112432185.1">
    <property type="nucleotide sequence ID" value="NZ_MCIF01000002.1"/>
</dbReference>
<dbReference type="InterPro" id="IPR011608">
    <property type="entry name" value="PRD"/>
</dbReference>
<dbReference type="Pfam" id="PF03610">
    <property type="entry name" value="EIIA-man"/>
    <property type="match status" value="1"/>
</dbReference>
<evidence type="ECO:0000259" key="6">
    <source>
        <dbReference type="PROSITE" id="PS50045"/>
    </source>
</evidence>
<dbReference type="Gene3D" id="1.10.1790.10">
    <property type="entry name" value="PRD domain"/>
    <property type="match status" value="2"/>
</dbReference>
<evidence type="ECO:0000313" key="9">
    <source>
        <dbReference type="EMBL" id="RAQ97643.1"/>
    </source>
</evidence>
<feature type="region of interest" description="Disordered" evidence="5">
    <location>
        <begin position="79"/>
        <end position="120"/>
    </location>
</feature>
<dbReference type="PROSITE" id="PS51372">
    <property type="entry name" value="PRD_2"/>
    <property type="match status" value="2"/>
</dbReference>
<dbReference type="Proteomes" id="UP000248706">
    <property type="component" value="Unassembled WGS sequence"/>
</dbReference>
<dbReference type="PANTHER" id="PTHR32071">
    <property type="entry name" value="TRANSCRIPTIONAL REGULATORY PROTEIN"/>
    <property type="match status" value="1"/>
</dbReference>
<dbReference type="PROSITE" id="PS51096">
    <property type="entry name" value="PTS_EIIA_TYPE_4"/>
    <property type="match status" value="1"/>
</dbReference>
<feature type="domain" description="PRD" evidence="8">
    <location>
        <begin position="931"/>
        <end position="1038"/>
    </location>
</feature>
<evidence type="ECO:0000256" key="1">
    <source>
        <dbReference type="ARBA" id="ARBA00022679"/>
    </source>
</evidence>
<dbReference type="GO" id="GO:0003677">
    <property type="term" value="F:DNA binding"/>
    <property type="evidence" value="ECO:0007669"/>
    <property type="project" value="UniProtKB-KW"/>
</dbReference>
<evidence type="ECO:0000256" key="2">
    <source>
        <dbReference type="ARBA" id="ARBA00022741"/>
    </source>
</evidence>
<accession>A0A328VPN3</accession>
<dbReference type="InterPro" id="IPR036662">
    <property type="entry name" value="PTS_EIIA_man-typ_sf"/>
</dbReference>
<dbReference type="GO" id="GO:0016740">
    <property type="term" value="F:transferase activity"/>
    <property type="evidence" value="ECO:0007669"/>
    <property type="project" value="UniProtKB-KW"/>
</dbReference>
<feature type="domain" description="PRD" evidence="8">
    <location>
        <begin position="499"/>
        <end position="604"/>
    </location>
</feature>
<dbReference type="InterPro" id="IPR025943">
    <property type="entry name" value="Sigma_54_int_dom_ATP-bd_2"/>
</dbReference>
<dbReference type="SUPFAM" id="SSF52540">
    <property type="entry name" value="P-loop containing nucleoside triphosphate hydrolases"/>
    <property type="match status" value="1"/>
</dbReference>
<dbReference type="InterPro" id="IPR027417">
    <property type="entry name" value="P-loop_NTPase"/>
</dbReference>
<feature type="domain" description="Sigma-54 factor interaction" evidence="6">
    <location>
        <begin position="146"/>
        <end position="379"/>
    </location>
</feature>